<proteinExistence type="predicted"/>
<dbReference type="Pfam" id="PF06041">
    <property type="entry name" value="DUF924"/>
    <property type="match status" value="1"/>
</dbReference>
<gene>
    <name evidence="1" type="ORF">HYH03_005164</name>
</gene>
<evidence type="ECO:0000313" key="1">
    <source>
        <dbReference type="EMBL" id="KAG2496755.1"/>
    </source>
</evidence>
<sequence length="144" mass="15881">MFSIVAGIILMDQFTRNAYRGTPRAFSLDTKALEWADFAVASGTDKKLPAILRIFSYFPYMHSEDLAVQEKGVGLYRSAAEKYEAGGDRTVAAGAKCREALSYAEGHRDLIARWGRFPHRNAVLGRESTPEEAAGLADGSIRTY</sequence>
<dbReference type="OrthoDB" id="414698at2759"/>
<organism evidence="1 2">
    <name type="scientific">Edaphochlamys debaryana</name>
    <dbReference type="NCBI Taxonomy" id="47281"/>
    <lineage>
        <taxon>Eukaryota</taxon>
        <taxon>Viridiplantae</taxon>
        <taxon>Chlorophyta</taxon>
        <taxon>core chlorophytes</taxon>
        <taxon>Chlorophyceae</taxon>
        <taxon>CS clade</taxon>
        <taxon>Chlamydomonadales</taxon>
        <taxon>Chlamydomonadales incertae sedis</taxon>
        <taxon>Edaphochlamys</taxon>
    </lineage>
</organism>
<dbReference type="EMBL" id="JAEHOE010000017">
    <property type="protein sequence ID" value="KAG2496755.1"/>
    <property type="molecule type" value="Genomic_DNA"/>
</dbReference>
<accession>A0A835Y5Y1</accession>
<dbReference type="AlphaFoldDB" id="A0A835Y5Y1"/>
<keyword evidence="2" id="KW-1185">Reference proteome</keyword>
<reference evidence="1" key="1">
    <citation type="journal article" date="2020" name="bioRxiv">
        <title>Comparative genomics of Chlamydomonas.</title>
        <authorList>
            <person name="Craig R.J."/>
            <person name="Hasan A.R."/>
            <person name="Ness R.W."/>
            <person name="Keightley P.D."/>
        </authorList>
    </citation>
    <scope>NUCLEOTIDE SEQUENCE</scope>
    <source>
        <strain evidence="1">CCAP 11/70</strain>
    </source>
</reference>
<dbReference type="Gene3D" id="1.20.58.320">
    <property type="entry name" value="TPR-like"/>
    <property type="match status" value="1"/>
</dbReference>
<dbReference type="SUPFAM" id="SSF48452">
    <property type="entry name" value="TPR-like"/>
    <property type="match status" value="1"/>
</dbReference>
<name>A0A835Y5Y1_9CHLO</name>
<evidence type="ECO:0000313" key="2">
    <source>
        <dbReference type="Proteomes" id="UP000612055"/>
    </source>
</evidence>
<dbReference type="Proteomes" id="UP000612055">
    <property type="component" value="Unassembled WGS sequence"/>
</dbReference>
<dbReference type="InterPro" id="IPR011990">
    <property type="entry name" value="TPR-like_helical_dom_sf"/>
</dbReference>
<dbReference type="Gene3D" id="1.25.40.10">
    <property type="entry name" value="Tetratricopeptide repeat domain"/>
    <property type="match status" value="1"/>
</dbReference>
<protein>
    <submittedName>
        <fullName evidence="1">Uncharacterized protein</fullName>
    </submittedName>
</protein>
<dbReference type="InterPro" id="IPR010323">
    <property type="entry name" value="DUF924"/>
</dbReference>
<comment type="caution">
    <text evidence="1">The sequence shown here is derived from an EMBL/GenBank/DDBJ whole genome shotgun (WGS) entry which is preliminary data.</text>
</comment>